<dbReference type="HOGENOM" id="CLU_018394_0_0_1"/>
<organism evidence="5">
    <name type="scientific">Physcomitrium patens</name>
    <name type="common">Spreading-leaved earth moss</name>
    <name type="synonym">Physcomitrella patens</name>
    <dbReference type="NCBI Taxonomy" id="3218"/>
    <lineage>
        <taxon>Eukaryota</taxon>
        <taxon>Viridiplantae</taxon>
        <taxon>Streptophyta</taxon>
        <taxon>Embryophyta</taxon>
        <taxon>Bryophyta</taxon>
        <taxon>Bryophytina</taxon>
        <taxon>Bryopsida</taxon>
        <taxon>Funariidae</taxon>
        <taxon>Funariales</taxon>
        <taxon>Funariaceae</taxon>
        <taxon>Physcomitrium</taxon>
    </lineage>
</organism>
<evidence type="ECO:0000313" key="7">
    <source>
        <dbReference type="Proteomes" id="UP000006727"/>
    </source>
</evidence>
<dbReference type="PANTHER" id="PTHR13390">
    <property type="entry name" value="LIPASE"/>
    <property type="match status" value="1"/>
</dbReference>
<evidence type="ECO:0000256" key="2">
    <source>
        <dbReference type="ARBA" id="ARBA00008300"/>
    </source>
</evidence>
<dbReference type="Gene3D" id="3.40.50.1820">
    <property type="entry name" value="alpha/beta hydrolase"/>
    <property type="match status" value="1"/>
</dbReference>
<dbReference type="EMBL" id="ABEU02000013">
    <property type="protein sequence ID" value="PNR42251.1"/>
    <property type="molecule type" value="Genomic_DNA"/>
</dbReference>
<dbReference type="AlphaFoldDB" id="A9S6W1"/>
<dbReference type="RefSeq" id="XP_024391926.1">
    <property type="nucleotide sequence ID" value="XM_024536158.2"/>
</dbReference>
<dbReference type="Proteomes" id="UP000006727">
    <property type="component" value="Chromosome 13"/>
</dbReference>
<dbReference type="InterPro" id="IPR029058">
    <property type="entry name" value="AB_hydrolase_fold"/>
</dbReference>
<comment type="similarity">
    <text evidence="2">Belongs to the AB hydrolase superfamily. LDAH family.</text>
</comment>
<dbReference type="OMA" id="WVPVSYY"/>
<dbReference type="PaxDb" id="3218-PP1S52_217V6.1"/>
<dbReference type="GO" id="GO:0005811">
    <property type="term" value="C:lipid droplet"/>
    <property type="evidence" value="ECO:0000318"/>
    <property type="project" value="GO_Central"/>
</dbReference>
<dbReference type="eggNOG" id="ENOG502QUDI">
    <property type="taxonomic scope" value="Eukaryota"/>
</dbReference>
<keyword evidence="7" id="KW-1185">Reference proteome</keyword>
<proteinExistence type="inferred from homology"/>
<dbReference type="ESTHER" id="phypa-a9s6w1">
    <property type="family name" value="LIDHydrolase"/>
</dbReference>
<evidence type="ECO:0000313" key="6">
    <source>
        <dbReference type="EnsemblPlants" id="Pp3c13_7330V3.1"/>
    </source>
</evidence>
<dbReference type="GeneID" id="112290160"/>
<dbReference type="PANTHER" id="PTHR13390:SF0">
    <property type="entry name" value="LIPID DROPLET-ASSOCIATED HYDROLASE"/>
    <property type="match status" value="1"/>
</dbReference>
<reference evidence="5 7" key="2">
    <citation type="journal article" date="2018" name="Plant J.">
        <title>The Physcomitrella patens chromosome-scale assembly reveals moss genome structure and evolution.</title>
        <authorList>
            <person name="Lang D."/>
            <person name="Ullrich K.K."/>
            <person name="Murat F."/>
            <person name="Fuchs J."/>
            <person name="Jenkins J."/>
            <person name="Haas F.B."/>
            <person name="Piednoel M."/>
            <person name="Gundlach H."/>
            <person name="Van Bel M."/>
            <person name="Meyberg R."/>
            <person name="Vives C."/>
            <person name="Morata J."/>
            <person name="Symeonidi A."/>
            <person name="Hiss M."/>
            <person name="Muchero W."/>
            <person name="Kamisugi Y."/>
            <person name="Saleh O."/>
            <person name="Blanc G."/>
            <person name="Decker E.L."/>
            <person name="van Gessel N."/>
            <person name="Grimwood J."/>
            <person name="Hayes R.D."/>
            <person name="Graham S.W."/>
            <person name="Gunter L.E."/>
            <person name="McDaniel S.F."/>
            <person name="Hoernstein S.N.W."/>
            <person name="Larsson A."/>
            <person name="Li F.W."/>
            <person name="Perroud P.F."/>
            <person name="Phillips J."/>
            <person name="Ranjan P."/>
            <person name="Rokshar D.S."/>
            <person name="Rothfels C.J."/>
            <person name="Schneider L."/>
            <person name="Shu S."/>
            <person name="Stevenson D.W."/>
            <person name="Thummler F."/>
            <person name="Tillich M."/>
            <person name="Villarreal Aguilar J.C."/>
            <person name="Widiez T."/>
            <person name="Wong G.K."/>
            <person name="Wymore A."/>
            <person name="Zhang Y."/>
            <person name="Zimmer A.D."/>
            <person name="Quatrano R.S."/>
            <person name="Mayer K.F.X."/>
            <person name="Goodstein D."/>
            <person name="Casacuberta J.M."/>
            <person name="Vandepoele K."/>
            <person name="Reski R."/>
            <person name="Cuming A.C."/>
            <person name="Tuskan G.A."/>
            <person name="Maumus F."/>
            <person name="Salse J."/>
            <person name="Schmutz J."/>
            <person name="Rensing S.A."/>
        </authorList>
    </citation>
    <scope>NUCLEOTIDE SEQUENCE [LARGE SCALE GENOMIC DNA]</scope>
    <source>
        <strain evidence="6 7">cv. Gransden 2004</strain>
    </source>
</reference>
<evidence type="ECO:0000256" key="1">
    <source>
        <dbReference type="ARBA" id="ARBA00004502"/>
    </source>
</evidence>
<gene>
    <name evidence="6" type="primary">LOC112290160</name>
    <name evidence="5" type="ORF">PHYPA_017080</name>
</gene>
<keyword evidence="3" id="KW-0551">Lipid droplet</keyword>
<evidence type="ECO:0000256" key="3">
    <source>
        <dbReference type="ARBA" id="ARBA00022677"/>
    </source>
</evidence>
<dbReference type="GO" id="GO:0019915">
    <property type="term" value="P:lipid storage"/>
    <property type="evidence" value="ECO:0000318"/>
    <property type="project" value="GO_Central"/>
</dbReference>
<comment type="subcellular location">
    <subcellularLocation>
        <location evidence="1">Lipid droplet</location>
    </subcellularLocation>
</comment>
<evidence type="ECO:0000256" key="4">
    <source>
        <dbReference type="ARBA" id="ARBA00022801"/>
    </source>
</evidence>
<reference evidence="5 7" key="1">
    <citation type="journal article" date="2008" name="Science">
        <title>The Physcomitrella genome reveals evolutionary insights into the conquest of land by plants.</title>
        <authorList>
            <person name="Rensing S."/>
            <person name="Lang D."/>
            <person name="Zimmer A."/>
            <person name="Terry A."/>
            <person name="Salamov A."/>
            <person name="Shapiro H."/>
            <person name="Nishiyama T."/>
            <person name="Perroud P.-F."/>
            <person name="Lindquist E."/>
            <person name="Kamisugi Y."/>
            <person name="Tanahashi T."/>
            <person name="Sakakibara K."/>
            <person name="Fujita T."/>
            <person name="Oishi K."/>
            <person name="Shin-I T."/>
            <person name="Kuroki Y."/>
            <person name="Toyoda A."/>
            <person name="Suzuki Y."/>
            <person name="Hashimoto A."/>
            <person name="Yamaguchi K."/>
            <person name="Sugano A."/>
            <person name="Kohara Y."/>
            <person name="Fujiyama A."/>
            <person name="Anterola A."/>
            <person name="Aoki S."/>
            <person name="Ashton N."/>
            <person name="Barbazuk W.B."/>
            <person name="Barker E."/>
            <person name="Bennetzen J."/>
            <person name="Bezanilla M."/>
            <person name="Blankenship R."/>
            <person name="Cho S.H."/>
            <person name="Dutcher S."/>
            <person name="Estelle M."/>
            <person name="Fawcett J.A."/>
            <person name="Gundlach H."/>
            <person name="Hanada K."/>
            <person name="Heyl A."/>
            <person name="Hicks K.A."/>
            <person name="Hugh J."/>
            <person name="Lohr M."/>
            <person name="Mayer K."/>
            <person name="Melkozernov A."/>
            <person name="Murata T."/>
            <person name="Nelson D."/>
            <person name="Pils B."/>
            <person name="Prigge M."/>
            <person name="Reiss B."/>
            <person name="Renner T."/>
            <person name="Rombauts S."/>
            <person name="Rushton P."/>
            <person name="Sanderfoot A."/>
            <person name="Schween G."/>
            <person name="Shiu S.-H."/>
            <person name="Stueber K."/>
            <person name="Theodoulou F.L."/>
            <person name="Tu H."/>
            <person name="Van de Peer Y."/>
            <person name="Verrier P.J."/>
            <person name="Waters E."/>
            <person name="Wood A."/>
            <person name="Yang L."/>
            <person name="Cove D."/>
            <person name="Cuming A."/>
            <person name="Hasebe M."/>
            <person name="Lucas S."/>
            <person name="Mishler D.B."/>
            <person name="Reski R."/>
            <person name="Grigoriev I."/>
            <person name="Quatrano R.S."/>
            <person name="Boore J.L."/>
        </authorList>
    </citation>
    <scope>NUCLEOTIDE SEQUENCE [LARGE SCALE GENOMIC DNA]</scope>
    <source>
        <strain evidence="6 7">cv. Gransden 2004</strain>
    </source>
</reference>
<name>A9S6W1_PHYPA</name>
<dbReference type="EnsemblPlants" id="Pp3c13_7330V3.1">
    <property type="protein sequence ID" value="Pp3c13_7330V3.1"/>
    <property type="gene ID" value="Pp3c13_7330"/>
</dbReference>
<keyword evidence="4" id="KW-0378">Hydrolase</keyword>
<dbReference type="SUPFAM" id="SSF53474">
    <property type="entry name" value="alpha/beta-Hydrolases"/>
    <property type="match status" value="1"/>
</dbReference>
<dbReference type="Gramene" id="Pp3c13_7330V3.2">
    <property type="protein sequence ID" value="Pp3c13_7330V3.2"/>
    <property type="gene ID" value="Pp3c13_7330"/>
</dbReference>
<accession>A9S6W1</accession>
<evidence type="ECO:0008006" key="8">
    <source>
        <dbReference type="Google" id="ProtNLM"/>
    </source>
</evidence>
<dbReference type="EnsemblPlants" id="Pp3c13_7330V3.2">
    <property type="protein sequence ID" value="Pp3c13_7330V3.2"/>
    <property type="gene ID" value="Pp3c13_7330"/>
</dbReference>
<dbReference type="Pfam" id="PF10230">
    <property type="entry name" value="LIDHydrolase"/>
    <property type="match status" value="1"/>
</dbReference>
<dbReference type="GO" id="GO:0016298">
    <property type="term" value="F:lipase activity"/>
    <property type="evidence" value="ECO:0007669"/>
    <property type="project" value="InterPro"/>
</dbReference>
<evidence type="ECO:0000313" key="5">
    <source>
        <dbReference type="EMBL" id="PNR42251.1"/>
    </source>
</evidence>
<dbReference type="InterPro" id="IPR019363">
    <property type="entry name" value="LDAH"/>
</dbReference>
<dbReference type="OrthoDB" id="448051at2759"/>
<protein>
    <recommendedName>
        <fullName evidence="8">Lipid droplet-associated hydrolase</fullName>
    </recommendedName>
</protein>
<dbReference type="Gramene" id="Pp3c13_7330V3.1">
    <property type="protein sequence ID" value="Pp3c13_7330V3.1"/>
    <property type="gene ID" value="Pp3c13_7330"/>
</dbReference>
<reference evidence="6" key="3">
    <citation type="submission" date="2020-12" db="UniProtKB">
        <authorList>
            <consortium name="EnsemblPlants"/>
        </authorList>
    </citation>
    <scope>IDENTIFICATION</scope>
</reference>
<sequence length="353" mass="39363">MLVAAYRFVLCVKKFPFASSSTPRVRLVTRSRLKEQSLRVPTMGLPSVSTPPVSFRVDRIGGHATEIVDLRADKPAFHVFFVPGNPGVVAYYKDFLEALFDHLAGQASVTAISHIAHVSKDWELGRLFTLQDQIKHKVEFVRDIILLESPEVPIFLVGHSIGAYIALEILKEFPSQVHHVIGLYPFLTLNKHSKFQSILGQVAATPALCTTISTFAGLVGRLPKGLGRILVKVLLGRVWDPLAVDVTCQYMLQKNVVHNFLYMGRTEFASLSQEPDLAYLKENQNKTSFLFGIDDHWGPLTLLDEISENIPELYLSVEREGHLHAFCCSKAGSNWVARFAADTILSKKPSARL</sequence>